<dbReference type="Pfam" id="PF13416">
    <property type="entry name" value="SBP_bac_8"/>
    <property type="match status" value="1"/>
</dbReference>
<dbReference type="SUPFAM" id="SSF53850">
    <property type="entry name" value="Periplasmic binding protein-like II"/>
    <property type="match status" value="1"/>
</dbReference>
<evidence type="ECO:0000256" key="2">
    <source>
        <dbReference type="ARBA" id="ARBA00022448"/>
    </source>
</evidence>
<evidence type="ECO:0008006" key="7">
    <source>
        <dbReference type="Google" id="ProtNLM"/>
    </source>
</evidence>
<dbReference type="RefSeq" id="WP_012738846.1">
    <property type="nucleotide sequence ID" value="NC_012778.1"/>
</dbReference>
<dbReference type="KEGG" id="eel:EUBELI_00597"/>
<dbReference type="PANTHER" id="PTHR30061">
    <property type="entry name" value="MALTOSE-BINDING PERIPLASMIC PROTEIN"/>
    <property type="match status" value="1"/>
</dbReference>
<dbReference type="GO" id="GO:0042956">
    <property type="term" value="P:maltodextrin transmembrane transport"/>
    <property type="evidence" value="ECO:0007669"/>
    <property type="project" value="TreeGrafter"/>
</dbReference>
<keyword evidence="3 4" id="KW-0732">Signal</keyword>
<feature type="chain" id="PRO_5002947117" description="Extracellular solute-binding protein" evidence="4">
    <location>
        <begin position="21"/>
        <end position="428"/>
    </location>
</feature>
<evidence type="ECO:0000313" key="6">
    <source>
        <dbReference type="Proteomes" id="UP000001476"/>
    </source>
</evidence>
<protein>
    <recommendedName>
        <fullName evidence="7">Extracellular solute-binding protein</fullName>
    </recommendedName>
</protein>
<evidence type="ECO:0000313" key="5">
    <source>
        <dbReference type="EMBL" id="ACR71610.1"/>
    </source>
</evidence>
<dbReference type="PANTHER" id="PTHR30061:SF50">
    <property type="entry name" value="MALTOSE_MALTODEXTRIN-BINDING PERIPLASMIC PROTEIN"/>
    <property type="match status" value="1"/>
</dbReference>
<keyword evidence="6" id="KW-1185">Reference proteome</keyword>
<dbReference type="Gene3D" id="3.40.190.10">
    <property type="entry name" value="Periplasmic binding protein-like II"/>
    <property type="match status" value="2"/>
</dbReference>
<keyword evidence="2" id="KW-0813">Transport</keyword>
<evidence type="ECO:0000256" key="1">
    <source>
        <dbReference type="ARBA" id="ARBA00008520"/>
    </source>
</evidence>
<dbReference type="PROSITE" id="PS51257">
    <property type="entry name" value="PROKAR_LIPOPROTEIN"/>
    <property type="match status" value="1"/>
</dbReference>
<dbReference type="GO" id="GO:0015768">
    <property type="term" value="P:maltose transport"/>
    <property type="evidence" value="ECO:0007669"/>
    <property type="project" value="TreeGrafter"/>
</dbReference>
<dbReference type="STRING" id="515620.EUBELI_00597"/>
<dbReference type="GO" id="GO:1901982">
    <property type="term" value="F:maltose binding"/>
    <property type="evidence" value="ECO:0007669"/>
    <property type="project" value="TreeGrafter"/>
</dbReference>
<dbReference type="GO" id="GO:0055052">
    <property type="term" value="C:ATP-binding cassette (ABC) transporter complex, substrate-binding subunit-containing"/>
    <property type="evidence" value="ECO:0007669"/>
    <property type="project" value="TreeGrafter"/>
</dbReference>
<evidence type="ECO:0000256" key="4">
    <source>
        <dbReference type="SAM" id="SignalP"/>
    </source>
</evidence>
<sequence length="428" mass="48055">MKLRRFISMMLIVTMLTVFAGCGNKDDRTQAARTLNLDGPITVNVWFNNNDYEPYLEFVAKQFKQANELVTINPVYVEADSYINYIYDESVRNDNACDLYFLTSEEIEKAYLMGLMSENDMYPQVYNEDVFGKAAMTACSYNGKLYGYPVSFNTSFLVYNKKYAEPVETIDQIRQISDNYQVTDENQDVSMVFQWAPGSMFLNYPACGKYINIGGNNSEDSSSVSVDGDSIKKVLSKYAELNSAFGTDRNNTSLETCVDLFSTGNLLYTILDADSISKIDLSEIDYGICKYPSMGNDVESKAMSVTTMAVVNPYTKNVDASKAVARAISYDYADYMESTAKKSCARADIKVKRNVENYKAMHDIYSDSVVKAKYIGVGEVYMRYEIMLHQVYDGTNVDEAYNSFAACIDRMAKQTEASSVNSGNSSSK</sequence>
<dbReference type="InterPro" id="IPR006059">
    <property type="entry name" value="SBP"/>
</dbReference>
<dbReference type="HOGENOM" id="CLU_543679_0_0_9"/>
<feature type="signal peptide" evidence="4">
    <location>
        <begin position="1"/>
        <end position="20"/>
    </location>
</feature>
<evidence type="ECO:0000256" key="3">
    <source>
        <dbReference type="ARBA" id="ARBA00022729"/>
    </source>
</evidence>
<dbReference type="AlphaFoldDB" id="C4Z4C6"/>
<dbReference type="EMBL" id="CP001104">
    <property type="protein sequence ID" value="ACR71610.1"/>
    <property type="molecule type" value="Genomic_DNA"/>
</dbReference>
<dbReference type="Proteomes" id="UP000001476">
    <property type="component" value="Chromosome"/>
</dbReference>
<accession>C4Z4C6</accession>
<comment type="similarity">
    <text evidence="1">Belongs to the bacterial solute-binding protein 1 family.</text>
</comment>
<gene>
    <name evidence="5" type="ordered locus">EUBELI_00597</name>
</gene>
<proteinExistence type="inferred from homology"/>
<name>C4Z4C6_LACE2</name>
<organism evidence="5 6">
    <name type="scientific">Lachnospira eligens (strain ATCC 27750 / DSM 3376 / VPI C15-48 / C15-B4)</name>
    <name type="common">Eubacterium eligens</name>
    <dbReference type="NCBI Taxonomy" id="515620"/>
    <lineage>
        <taxon>Bacteria</taxon>
        <taxon>Bacillati</taxon>
        <taxon>Bacillota</taxon>
        <taxon>Clostridia</taxon>
        <taxon>Lachnospirales</taxon>
        <taxon>Lachnospiraceae</taxon>
        <taxon>Lachnospira</taxon>
    </lineage>
</organism>
<dbReference type="eggNOG" id="COG2182">
    <property type="taxonomic scope" value="Bacteria"/>
</dbReference>
<reference evidence="5 6" key="1">
    <citation type="journal article" date="2009" name="Proc. Natl. Acad. Sci. U.S.A.">
        <title>Characterizing a model human gut microbiota composed of members of its two dominant bacterial phyla.</title>
        <authorList>
            <person name="Mahowald M.A."/>
            <person name="Rey F.E."/>
            <person name="Seedorf H."/>
            <person name="Turnbaugh P.J."/>
            <person name="Fulton R.S."/>
            <person name="Wollam A."/>
            <person name="Shah N."/>
            <person name="Wang C."/>
            <person name="Magrini V."/>
            <person name="Wilson R.K."/>
            <person name="Cantarel B.L."/>
            <person name="Coutinho P.M."/>
            <person name="Henrissat B."/>
            <person name="Crock L.W."/>
            <person name="Russell A."/>
            <person name="Verberkmoes N.C."/>
            <person name="Hettich R.L."/>
            <person name="Gordon J.I."/>
        </authorList>
    </citation>
    <scope>NUCLEOTIDE SEQUENCE [LARGE SCALE GENOMIC DNA]</scope>
    <source>
        <strain evidence="6">ATCC 27750 / DSM 3376 / VPI C15-48 / C15-B4</strain>
    </source>
</reference>
<dbReference type="GeneID" id="41355350"/>